<feature type="transmembrane region" description="Helical" evidence="7">
    <location>
        <begin position="20"/>
        <end position="40"/>
    </location>
</feature>
<dbReference type="CDD" id="cd07346">
    <property type="entry name" value="ABC_6TM_exporters"/>
    <property type="match status" value="1"/>
</dbReference>
<evidence type="ECO:0000256" key="5">
    <source>
        <dbReference type="ARBA" id="ARBA00022989"/>
    </source>
</evidence>
<feature type="transmembrane region" description="Helical" evidence="7">
    <location>
        <begin position="132"/>
        <end position="157"/>
    </location>
</feature>
<evidence type="ECO:0000313" key="10">
    <source>
        <dbReference type="EMBL" id="MCU6761649.1"/>
    </source>
</evidence>
<dbReference type="Gene3D" id="3.40.50.300">
    <property type="entry name" value="P-loop containing nucleotide triphosphate hydrolases"/>
    <property type="match status" value="1"/>
</dbReference>
<keyword evidence="5 7" id="KW-1133">Transmembrane helix</keyword>
<evidence type="ECO:0000313" key="11">
    <source>
        <dbReference type="Proteomes" id="UP001652442"/>
    </source>
</evidence>
<dbReference type="PANTHER" id="PTHR24221">
    <property type="entry name" value="ATP-BINDING CASSETTE SUB-FAMILY B"/>
    <property type="match status" value="1"/>
</dbReference>
<feature type="transmembrane region" description="Helical" evidence="7">
    <location>
        <begin position="60"/>
        <end position="78"/>
    </location>
</feature>
<feature type="transmembrane region" description="Helical" evidence="7">
    <location>
        <begin position="255"/>
        <end position="282"/>
    </location>
</feature>
<dbReference type="InterPro" id="IPR011527">
    <property type="entry name" value="ABC1_TM_dom"/>
</dbReference>
<dbReference type="SMART" id="SM00382">
    <property type="entry name" value="AAA"/>
    <property type="match status" value="1"/>
</dbReference>
<comment type="subcellular location">
    <subcellularLocation>
        <location evidence="1">Cell membrane</location>
        <topology evidence="1">Multi-pass membrane protein</topology>
    </subcellularLocation>
</comment>
<dbReference type="PROSITE" id="PS00211">
    <property type="entry name" value="ABC_TRANSPORTER_1"/>
    <property type="match status" value="1"/>
</dbReference>
<sequence length="579" mass="64143">MLRNLFALTEQGAKDMKKGIIASIFSSLSLMFPMGLLLMLVMQLLQPLLGIEADGPSLKLYSVLCIGLLIIIFLTHYVQYRCTYIAAYAESAQRRIGLAEKLRTLPLSFFGKRDLSDLTTTMMSDCSDLERVFAYTIPQIFGTAISCLIVCLCLFFIDWRMALAILSPFILAIIVLIGSKRLQNRMDLKKMQSKLDAADSIQEFLESIRDLQANNQEEEYLAGLDQKLEKIVHTSIRYEMTSGLMITSAQMILRFGFPVTVLVGTLLLSQGHLSLFLFLMFLVTASRIYDPLSGVMMQLSEIFNAMLQLQRMKAIEKEPEQTGTTQYSTKGYDISFSHVGFSYQDGEDVLTDVTFTAKQGEVTALVGPSGGGKSTTAKLAARFWDIQKGSITIGGTDISKIDPETLLKDYAIVFQDVVLFNDTIMGNIRLGRKDATNEEILAAARAAQCDEFVQQLPEGYQTVVGENGSTLSGGERQRISIARALLKNAPVVLLDEATASLDVENETSLQTALSALLKEKTVLIIAHRMRTVMGADHVVVLADGHVAEEGTPKQLLDQGRIFRHMVELQQESSNWKISS</sequence>
<dbReference type="InterPro" id="IPR003439">
    <property type="entry name" value="ABC_transporter-like_ATP-bd"/>
</dbReference>
<dbReference type="GO" id="GO:0005524">
    <property type="term" value="F:ATP binding"/>
    <property type="evidence" value="ECO:0007669"/>
    <property type="project" value="UniProtKB-KW"/>
</dbReference>
<name>A0ABT2THI3_9FIRM</name>
<keyword evidence="2 7" id="KW-0812">Transmembrane</keyword>
<proteinExistence type="predicted"/>
<dbReference type="EMBL" id="JAOQJQ010000002">
    <property type="protein sequence ID" value="MCU6761649.1"/>
    <property type="molecule type" value="Genomic_DNA"/>
</dbReference>
<dbReference type="Pfam" id="PF00664">
    <property type="entry name" value="ABC_membrane"/>
    <property type="match status" value="1"/>
</dbReference>
<dbReference type="RefSeq" id="WP_008816785.1">
    <property type="nucleotide sequence ID" value="NZ_JAOQJQ010000002.1"/>
</dbReference>
<dbReference type="Proteomes" id="UP001652442">
    <property type="component" value="Unassembled WGS sequence"/>
</dbReference>
<dbReference type="InterPro" id="IPR003593">
    <property type="entry name" value="AAA+_ATPase"/>
</dbReference>
<dbReference type="InterPro" id="IPR036640">
    <property type="entry name" value="ABC1_TM_sf"/>
</dbReference>
<evidence type="ECO:0000256" key="2">
    <source>
        <dbReference type="ARBA" id="ARBA00022692"/>
    </source>
</evidence>
<comment type="caution">
    <text evidence="10">The sequence shown here is derived from an EMBL/GenBank/DDBJ whole genome shotgun (WGS) entry which is preliminary data.</text>
</comment>
<dbReference type="InterPro" id="IPR039421">
    <property type="entry name" value="Type_1_exporter"/>
</dbReference>
<dbReference type="SUPFAM" id="SSF52540">
    <property type="entry name" value="P-loop containing nucleoside triphosphate hydrolases"/>
    <property type="match status" value="1"/>
</dbReference>
<evidence type="ECO:0000259" key="9">
    <source>
        <dbReference type="PROSITE" id="PS50929"/>
    </source>
</evidence>
<dbReference type="PANTHER" id="PTHR24221:SF397">
    <property type="entry name" value="ABC TRANSPORTER, ATP-BINDING TRANSMEMBRANE PROTEIN"/>
    <property type="match status" value="1"/>
</dbReference>
<evidence type="ECO:0000256" key="4">
    <source>
        <dbReference type="ARBA" id="ARBA00022840"/>
    </source>
</evidence>
<gene>
    <name evidence="10" type="ORF">OCV88_04755</name>
</gene>
<dbReference type="InterPro" id="IPR017871">
    <property type="entry name" value="ABC_transporter-like_CS"/>
</dbReference>
<reference evidence="10 11" key="1">
    <citation type="journal article" date="2021" name="ISME Commun">
        <title>Automated analysis of genomic sequences facilitates high-throughput and comprehensive description of bacteria.</title>
        <authorList>
            <person name="Hitch T.C.A."/>
        </authorList>
    </citation>
    <scope>NUCLEOTIDE SEQUENCE [LARGE SCALE GENOMIC DNA]</scope>
    <source>
        <strain evidence="10 11">Sanger_109</strain>
    </source>
</reference>
<evidence type="ECO:0000256" key="6">
    <source>
        <dbReference type="ARBA" id="ARBA00023136"/>
    </source>
</evidence>
<feature type="domain" description="ABC transporter" evidence="8">
    <location>
        <begin position="334"/>
        <end position="568"/>
    </location>
</feature>
<dbReference type="Pfam" id="PF00005">
    <property type="entry name" value="ABC_tran"/>
    <property type="match status" value="1"/>
</dbReference>
<evidence type="ECO:0000256" key="7">
    <source>
        <dbReference type="SAM" id="Phobius"/>
    </source>
</evidence>
<dbReference type="SUPFAM" id="SSF90123">
    <property type="entry name" value="ABC transporter transmembrane region"/>
    <property type="match status" value="1"/>
</dbReference>
<evidence type="ECO:0000256" key="1">
    <source>
        <dbReference type="ARBA" id="ARBA00004651"/>
    </source>
</evidence>
<keyword evidence="11" id="KW-1185">Reference proteome</keyword>
<dbReference type="PROSITE" id="PS50893">
    <property type="entry name" value="ABC_TRANSPORTER_2"/>
    <property type="match status" value="1"/>
</dbReference>
<keyword evidence="6 7" id="KW-0472">Membrane</keyword>
<dbReference type="Gene3D" id="1.20.1560.10">
    <property type="entry name" value="ABC transporter type 1, transmembrane domain"/>
    <property type="match status" value="1"/>
</dbReference>
<protein>
    <submittedName>
        <fullName evidence="10">ABC transporter ATP-binding protein/permease</fullName>
    </submittedName>
</protein>
<dbReference type="InterPro" id="IPR027417">
    <property type="entry name" value="P-loop_NTPase"/>
</dbReference>
<organism evidence="10 11">
    <name type="scientific">Brotonthovivens ammoniilytica</name>
    <dbReference type="NCBI Taxonomy" id="2981725"/>
    <lineage>
        <taxon>Bacteria</taxon>
        <taxon>Bacillati</taxon>
        <taxon>Bacillota</taxon>
        <taxon>Clostridia</taxon>
        <taxon>Lachnospirales</taxon>
        <taxon>Lachnospiraceae</taxon>
        <taxon>Brotonthovivens</taxon>
    </lineage>
</organism>
<keyword evidence="3" id="KW-0547">Nucleotide-binding</keyword>
<feature type="transmembrane region" description="Helical" evidence="7">
    <location>
        <begin position="163"/>
        <end position="182"/>
    </location>
</feature>
<evidence type="ECO:0000256" key="3">
    <source>
        <dbReference type="ARBA" id="ARBA00022741"/>
    </source>
</evidence>
<keyword evidence="4 10" id="KW-0067">ATP-binding</keyword>
<accession>A0ABT2THI3</accession>
<evidence type="ECO:0000259" key="8">
    <source>
        <dbReference type="PROSITE" id="PS50893"/>
    </source>
</evidence>
<dbReference type="PROSITE" id="PS50929">
    <property type="entry name" value="ABC_TM1F"/>
    <property type="match status" value="1"/>
</dbReference>
<feature type="domain" description="ABC transmembrane type-1" evidence="9">
    <location>
        <begin position="19"/>
        <end position="304"/>
    </location>
</feature>